<keyword evidence="1" id="KW-1133">Transmembrane helix</keyword>
<reference evidence="2" key="1">
    <citation type="journal article" date="2020" name="Nature">
        <title>Giant virus diversity and host interactions through global metagenomics.</title>
        <authorList>
            <person name="Schulz F."/>
            <person name="Roux S."/>
            <person name="Paez-Espino D."/>
            <person name="Jungbluth S."/>
            <person name="Walsh D.A."/>
            <person name="Denef V.J."/>
            <person name="McMahon K.D."/>
            <person name="Konstantinidis K.T."/>
            <person name="Eloe-Fadrosh E.A."/>
            <person name="Kyrpides N.C."/>
            <person name="Woyke T."/>
        </authorList>
    </citation>
    <scope>NUCLEOTIDE SEQUENCE</scope>
    <source>
        <strain evidence="2">GVMAG-S-3300012000-53</strain>
    </source>
</reference>
<sequence length="192" mass="21993">MESRQIDGNKYINMVNVLGFLAIYIICFVFIFQREQEISSFILLSIYHMFFLLFILQSMLKQSTFDIRSITAFIEGGSMIWGGMLIGAILNFVSLVLFLISYSHVYKQHKIQGDGVVPLAKNNMKKTKKFKIFFMVSTCLTLLLLLSMNLSNHIIYKIFLTLISGIVVGLTSYEVFLCNSLLELNKITVISR</sequence>
<evidence type="ECO:0000256" key="1">
    <source>
        <dbReference type="SAM" id="Phobius"/>
    </source>
</evidence>
<feature type="transmembrane region" description="Helical" evidence="1">
    <location>
        <begin position="12"/>
        <end position="32"/>
    </location>
</feature>
<accession>A0A6C0KHL7</accession>
<protein>
    <submittedName>
        <fullName evidence="2">Uncharacterized protein</fullName>
    </submittedName>
</protein>
<feature type="transmembrane region" description="Helical" evidence="1">
    <location>
        <begin position="130"/>
        <end position="148"/>
    </location>
</feature>
<feature type="transmembrane region" description="Helical" evidence="1">
    <location>
        <begin position="41"/>
        <end position="60"/>
    </location>
</feature>
<feature type="transmembrane region" description="Helical" evidence="1">
    <location>
        <begin position="154"/>
        <end position="176"/>
    </location>
</feature>
<name>A0A6C0KHL7_9ZZZZ</name>
<feature type="transmembrane region" description="Helical" evidence="1">
    <location>
        <begin position="80"/>
        <end position="100"/>
    </location>
</feature>
<dbReference type="AlphaFoldDB" id="A0A6C0KHL7"/>
<keyword evidence="1" id="KW-0812">Transmembrane</keyword>
<organism evidence="2">
    <name type="scientific">viral metagenome</name>
    <dbReference type="NCBI Taxonomy" id="1070528"/>
    <lineage>
        <taxon>unclassified sequences</taxon>
        <taxon>metagenomes</taxon>
        <taxon>organismal metagenomes</taxon>
    </lineage>
</organism>
<evidence type="ECO:0000313" key="2">
    <source>
        <dbReference type="EMBL" id="QHU16646.1"/>
    </source>
</evidence>
<proteinExistence type="predicted"/>
<dbReference type="EMBL" id="MN740887">
    <property type="protein sequence ID" value="QHU16646.1"/>
    <property type="molecule type" value="Genomic_DNA"/>
</dbReference>
<keyword evidence="1" id="KW-0472">Membrane</keyword>